<keyword evidence="1" id="KW-0732">Signal</keyword>
<evidence type="ECO:0000256" key="1">
    <source>
        <dbReference type="SAM" id="SignalP"/>
    </source>
</evidence>
<evidence type="ECO:0000313" key="2">
    <source>
        <dbReference type="EMBL" id="CAK9103879.1"/>
    </source>
</evidence>
<sequence length="426" mass="48708">MPWTCLLLLASLLRPSDGYLGRDWRHGHARFRARNAGSVEVSCASLNAAERHADVADGATGNAAPAVQRFAERLAQWRQNEELTPPCREEALHEALCRDSAWLLNHSRRWTKYPRETMWEGWMADLESHELNESECRSFGIDYKPKGWYPQVFHWGEGFLSHPAMAKLLEDEEYVDVLFRSSELVSNAPTAQTVTVRGSDFRTERLQALSHLRILARASGLNLDEIEQVVEFGGGSGEMAALFFDLGFHGSYFIYDLPAMLLMQRFWLRRAGIPAMLGAKLGKMPRSSQAQIFLESSKSGFPLRLRRAAKRHSAFFGFYSFTEADGQSRARLRPFIEDFGVILLTFWQSFDYINNLDYLEKWMTSLGRHHVLAWSVASENWLENWPLGYYFLAVDQELGSPKCLLELNCGPSTVVPRLTSKWLWDL</sequence>
<keyword evidence="3" id="KW-1185">Reference proteome</keyword>
<protein>
    <submittedName>
        <fullName evidence="2">DeSI-like protein</fullName>
    </submittedName>
</protein>
<proteinExistence type="predicted"/>
<evidence type="ECO:0000313" key="3">
    <source>
        <dbReference type="Proteomes" id="UP001642464"/>
    </source>
</evidence>
<dbReference type="Proteomes" id="UP001642464">
    <property type="component" value="Unassembled WGS sequence"/>
</dbReference>
<feature type="signal peptide" evidence="1">
    <location>
        <begin position="1"/>
        <end position="18"/>
    </location>
</feature>
<organism evidence="2 3">
    <name type="scientific">Durusdinium trenchii</name>
    <dbReference type="NCBI Taxonomy" id="1381693"/>
    <lineage>
        <taxon>Eukaryota</taxon>
        <taxon>Sar</taxon>
        <taxon>Alveolata</taxon>
        <taxon>Dinophyceae</taxon>
        <taxon>Suessiales</taxon>
        <taxon>Symbiodiniaceae</taxon>
        <taxon>Durusdinium</taxon>
    </lineage>
</organism>
<name>A0ABP0RV47_9DINO</name>
<accession>A0ABP0RV47</accession>
<feature type="chain" id="PRO_5047084695" evidence="1">
    <location>
        <begin position="19"/>
        <end position="426"/>
    </location>
</feature>
<gene>
    <name evidence="2" type="ORF">SCF082_LOCUS48505</name>
</gene>
<reference evidence="2 3" key="1">
    <citation type="submission" date="2024-02" db="EMBL/GenBank/DDBJ databases">
        <authorList>
            <person name="Chen Y."/>
            <person name="Shah S."/>
            <person name="Dougan E. K."/>
            <person name="Thang M."/>
            <person name="Chan C."/>
        </authorList>
    </citation>
    <scope>NUCLEOTIDE SEQUENCE [LARGE SCALE GENOMIC DNA]</scope>
</reference>
<comment type="caution">
    <text evidence="2">The sequence shown here is derived from an EMBL/GenBank/DDBJ whole genome shotgun (WGS) entry which is preliminary data.</text>
</comment>
<dbReference type="EMBL" id="CAXAMM010042262">
    <property type="protein sequence ID" value="CAK9103879.1"/>
    <property type="molecule type" value="Genomic_DNA"/>
</dbReference>